<feature type="region of interest" description="Disordered" evidence="1">
    <location>
        <begin position="79"/>
        <end position="112"/>
    </location>
</feature>
<proteinExistence type="predicted"/>
<reference evidence="2" key="1">
    <citation type="submission" date="2024-07" db="EMBL/GenBank/DDBJ databases">
        <authorList>
            <person name="Yu S.T."/>
        </authorList>
    </citation>
    <scope>NUCLEOTIDE SEQUENCE</scope>
    <source>
        <strain evidence="2">R44</strain>
    </source>
</reference>
<dbReference type="EMBL" id="CP163444">
    <property type="protein sequence ID" value="XDQ75874.1"/>
    <property type="molecule type" value="Genomic_DNA"/>
</dbReference>
<organism evidence="2">
    <name type="scientific">Streptomyces sp. R44</name>
    <dbReference type="NCBI Taxonomy" id="3238633"/>
    <lineage>
        <taxon>Bacteria</taxon>
        <taxon>Bacillati</taxon>
        <taxon>Actinomycetota</taxon>
        <taxon>Actinomycetes</taxon>
        <taxon>Kitasatosporales</taxon>
        <taxon>Streptomycetaceae</taxon>
        <taxon>Streptomyces</taxon>
    </lineage>
</organism>
<name>A0AB39TEA1_9ACTN</name>
<evidence type="ECO:0000256" key="1">
    <source>
        <dbReference type="SAM" id="MobiDB-lite"/>
    </source>
</evidence>
<dbReference type="AlphaFoldDB" id="A0AB39TEA1"/>
<sequence>MFAATSRYAHVPTAVLRLPDGRQVTYVRRRLPPDPDTLTTLSVHTVAPGERLDHIAARELGDPAQAWRIADAHRVLDPRTLTRPPGRRLRITLPAGLPQGGSALDTGGGLGG</sequence>
<protein>
    <submittedName>
        <fullName evidence="2">LysM domain-containing protein</fullName>
    </submittedName>
</protein>
<accession>A0AB39TEA1</accession>
<gene>
    <name evidence="2" type="ORF">AB5J54_37495</name>
</gene>
<evidence type="ECO:0000313" key="2">
    <source>
        <dbReference type="EMBL" id="XDQ75874.1"/>
    </source>
</evidence>
<dbReference type="RefSeq" id="WP_369148410.1">
    <property type="nucleotide sequence ID" value="NZ_CP163444.1"/>
</dbReference>